<dbReference type="PANTHER" id="PTHR48086">
    <property type="entry name" value="SODIUM/PROLINE SYMPORTER-RELATED"/>
    <property type="match status" value="1"/>
</dbReference>
<evidence type="ECO:0000256" key="3">
    <source>
        <dbReference type="ARBA" id="ARBA00022448"/>
    </source>
</evidence>
<keyword evidence="12" id="KW-1185">Reference proteome</keyword>
<feature type="transmembrane region" description="Helical" evidence="10">
    <location>
        <begin position="368"/>
        <end position="388"/>
    </location>
</feature>
<organism evidence="11 12">
    <name type="scientific">Sphaerisporangium rhizosphaerae</name>
    <dbReference type="NCBI Taxonomy" id="2269375"/>
    <lineage>
        <taxon>Bacteria</taxon>
        <taxon>Bacillati</taxon>
        <taxon>Actinomycetota</taxon>
        <taxon>Actinomycetes</taxon>
        <taxon>Streptosporangiales</taxon>
        <taxon>Streptosporangiaceae</taxon>
        <taxon>Sphaerisporangium</taxon>
    </lineage>
</organism>
<feature type="transmembrane region" description="Helical" evidence="10">
    <location>
        <begin position="461"/>
        <end position="482"/>
    </location>
</feature>
<comment type="caution">
    <text evidence="11">The sequence shown here is derived from an EMBL/GenBank/DDBJ whole genome shotgun (WGS) entry which is preliminary data.</text>
</comment>
<comment type="similarity">
    <text evidence="2 9">Belongs to the sodium:solute symporter (SSF) (TC 2.A.21) family.</text>
</comment>
<feature type="transmembrane region" description="Helical" evidence="10">
    <location>
        <begin position="521"/>
        <end position="541"/>
    </location>
</feature>
<evidence type="ECO:0000313" key="11">
    <source>
        <dbReference type="EMBL" id="MFC7386934.1"/>
    </source>
</evidence>
<proteinExistence type="inferred from homology"/>
<feature type="transmembrane region" description="Helical" evidence="10">
    <location>
        <begin position="553"/>
        <end position="575"/>
    </location>
</feature>
<evidence type="ECO:0000256" key="9">
    <source>
        <dbReference type="RuleBase" id="RU362091"/>
    </source>
</evidence>
<dbReference type="EMBL" id="JBHTCG010000032">
    <property type="protein sequence ID" value="MFC7386934.1"/>
    <property type="molecule type" value="Genomic_DNA"/>
</dbReference>
<evidence type="ECO:0000256" key="10">
    <source>
        <dbReference type="SAM" id="Phobius"/>
    </source>
</evidence>
<feature type="transmembrane region" description="Helical" evidence="10">
    <location>
        <begin position="144"/>
        <end position="161"/>
    </location>
</feature>
<keyword evidence="4" id="KW-1003">Cell membrane</keyword>
<feature type="transmembrane region" description="Helical" evidence="10">
    <location>
        <begin position="28"/>
        <end position="51"/>
    </location>
</feature>
<protein>
    <submittedName>
        <fullName evidence="11">Cation acetate symporter</fullName>
    </submittedName>
</protein>
<dbReference type="Proteomes" id="UP001596496">
    <property type="component" value="Unassembled WGS sequence"/>
</dbReference>
<keyword evidence="6" id="KW-0769">Symport</keyword>
<feature type="transmembrane region" description="Helical" evidence="10">
    <location>
        <begin position="332"/>
        <end position="356"/>
    </location>
</feature>
<keyword evidence="7 10" id="KW-1133">Transmembrane helix</keyword>
<evidence type="ECO:0000256" key="7">
    <source>
        <dbReference type="ARBA" id="ARBA00022989"/>
    </source>
</evidence>
<dbReference type="RefSeq" id="WP_380830634.1">
    <property type="nucleotide sequence ID" value="NZ_JBHTCG010000032.1"/>
</dbReference>
<dbReference type="InterPro" id="IPR050277">
    <property type="entry name" value="Sodium:Solute_Symporter"/>
</dbReference>
<feature type="transmembrane region" description="Helical" evidence="10">
    <location>
        <begin position="103"/>
        <end position="124"/>
    </location>
</feature>
<reference evidence="12" key="1">
    <citation type="journal article" date="2019" name="Int. J. Syst. Evol. Microbiol.">
        <title>The Global Catalogue of Microorganisms (GCM) 10K type strain sequencing project: providing services to taxonomists for standard genome sequencing and annotation.</title>
        <authorList>
            <consortium name="The Broad Institute Genomics Platform"/>
            <consortium name="The Broad Institute Genome Sequencing Center for Infectious Disease"/>
            <person name="Wu L."/>
            <person name="Ma J."/>
        </authorList>
    </citation>
    <scope>NUCLEOTIDE SEQUENCE [LARGE SCALE GENOMIC DNA]</scope>
    <source>
        <strain evidence="12">CECT 7649</strain>
    </source>
</reference>
<dbReference type="PROSITE" id="PS50283">
    <property type="entry name" value="NA_SOLUT_SYMP_3"/>
    <property type="match status" value="1"/>
</dbReference>
<comment type="subcellular location">
    <subcellularLocation>
        <location evidence="1">Cell membrane</location>
        <topology evidence="1">Multi-pass membrane protein</topology>
    </subcellularLocation>
</comment>
<dbReference type="Pfam" id="PF00474">
    <property type="entry name" value="SSF"/>
    <property type="match status" value="2"/>
</dbReference>
<evidence type="ECO:0000256" key="2">
    <source>
        <dbReference type="ARBA" id="ARBA00006434"/>
    </source>
</evidence>
<evidence type="ECO:0000256" key="8">
    <source>
        <dbReference type="ARBA" id="ARBA00023136"/>
    </source>
</evidence>
<accession>A0ABW2PC21</accession>
<sequence length="604" mass="62594">MPGWRSPAAHLGGAGSGEPDLRPGGSTALNAGLGVAAVVVVMVAAVLIGAFGLRLSRTTSDFYVASRTVSPLWNASAIGGEYLSAASFLGIAGLILAYGADMLWLPVGWTGGYLVLLVLVSAPLRRSGAYTLPDFAEARLESMAVRRMASVLVVLIGWLYLMPQFQSAGLVLRTITGGPAWVGGLLVAVVVAVNVLSGGMRSITFVQAFQYWLKLTALALPVVFLLFAWYAHGRPAPEGDAPPVFAAPVTVTMGVDVTVGVQRPVEVTAKGRVDGRVLRGERLTLAPGPHTVTADTTLGFPAGALVPHAENLPVLTDHEWALPLHGREHPLYATYSLILATFLGTMGLPHVLVRFYTNPDGRAARRTTLVVLTLLGAFYLLPAIYGALGRLYTPELLMTGRTDAVVLTLPARLVGGTAGEVLGALVTAGAFAAFLSTSSGLAVSVAGVIGQDILRGGVQSFRAATLMAVAVPLVLATSARSLAVADVVGLAFAVAASSFCPLLVLGIWWRRLSAAGAMAGLLTGGGLASAAVIAVITGGPYTGWTGALLAQPAAWTVPISFAVMIVVSLLTPGGVPRGVARTMVRLHTPETLDVNRGDWRPRST</sequence>
<keyword evidence="3" id="KW-0813">Transport</keyword>
<evidence type="ECO:0000256" key="4">
    <source>
        <dbReference type="ARBA" id="ARBA00022475"/>
    </source>
</evidence>
<evidence type="ECO:0000256" key="5">
    <source>
        <dbReference type="ARBA" id="ARBA00022692"/>
    </source>
</evidence>
<dbReference type="CDD" id="cd11480">
    <property type="entry name" value="SLC5sbd_u4"/>
    <property type="match status" value="1"/>
</dbReference>
<evidence type="ECO:0000256" key="6">
    <source>
        <dbReference type="ARBA" id="ARBA00022847"/>
    </source>
</evidence>
<keyword evidence="8 10" id="KW-0472">Membrane</keyword>
<evidence type="ECO:0000313" key="12">
    <source>
        <dbReference type="Proteomes" id="UP001596496"/>
    </source>
</evidence>
<dbReference type="Gene3D" id="1.20.1730.10">
    <property type="entry name" value="Sodium/glucose cotransporter"/>
    <property type="match status" value="1"/>
</dbReference>
<evidence type="ECO:0000256" key="1">
    <source>
        <dbReference type="ARBA" id="ARBA00004651"/>
    </source>
</evidence>
<feature type="transmembrane region" description="Helical" evidence="10">
    <location>
        <begin position="211"/>
        <end position="231"/>
    </location>
</feature>
<feature type="transmembrane region" description="Helical" evidence="10">
    <location>
        <begin position="181"/>
        <end position="199"/>
    </location>
</feature>
<feature type="transmembrane region" description="Helical" evidence="10">
    <location>
        <begin position="72"/>
        <end position="97"/>
    </location>
</feature>
<keyword evidence="5 10" id="KW-0812">Transmembrane</keyword>
<feature type="transmembrane region" description="Helical" evidence="10">
    <location>
        <begin position="421"/>
        <end position="449"/>
    </location>
</feature>
<feature type="transmembrane region" description="Helical" evidence="10">
    <location>
        <begin position="488"/>
        <end position="509"/>
    </location>
</feature>
<gene>
    <name evidence="11" type="ORF">ACFQSB_32315</name>
</gene>
<name>A0ABW2PC21_9ACTN</name>
<dbReference type="PANTHER" id="PTHR48086:SF6">
    <property type="entry name" value="CATION_ACETATE SYMPORTER ACTP"/>
    <property type="match status" value="1"/>
</dbReference>
<dbReference type="InterPro" id="IPR038377">
    <property type="entry name" value="Na/Glc_symporter_sf"/>
</dbReference>
<dbReference type="InterPro" id="IPR001734">
    <property type="entry name" value="Na/solute_symporter"/>
</dbReference>